<keyword evidence="3" id="KW-1185">Reference proteome</keyword>
<dbReference type="Gene3D" id="2.60.40.1180">
    <property type="entry name" value="Golgi alpha-mannosidase II"/>
    <property type="match status" value="1"/>
</dbReference>
<proteinExistence type="predicted"/>
<organism evidence="2 3">
    <name type="scientific">Hymenobacter mellowenesis</name>
    <dbReference type="NCBI Taxonomy" id="3063995"/>
    <lineage>
        <taxon>Bacteria</taxon>
        <taxon>Pseudomonadati</taxon>
        <taxon>Bacteroidota</taxon>
        <taxon>Cytophagia</taxon>
        <taxon>Cytophagales</taxon>
        <taxon>Hymenobacteraceae</taxon>
        <taxon>Hymenobacter</taxon>
    </lineage>
</organism>
<gene>
    <name evidence="2" type="ORF">Q5H92_04040</name>
</gene>
<accession>A0ABT9A6Q3</accession>
<keyword evidence="2" id="KW-0378">Hydrolase</keyword>
<dbReference type="InterPro" id="IPR039514">
    <property type="entry name" value="6GAL-like"/>
</dbReference>
<sequence>MRAAWRRGVRRFLGFMNSPPVAFTTNGKAFATNKQPNLEPARYDDYAAYLATVLDGLRQKTGIALDYLSPVNEPQWDWSDGSQEGSPFRNEQVAGIAKALSRQLVAHKLPTQIIVPEAGKLDYLYTTADKPERGNQLAAFWADSTAVTYLGATPRVARIAAGHGYFTTSPYALAVGVRQKLAAKVQALPKLDFWQSEYCILNDNAGEINGNGRDLGMTPALYVARAIHADLAVANATSWQWWLAVSPHDYKDGLVYTDKNKTDGRYYPSKLLWALGNYSRYLRPGAVRFSTSLDAPAAGALLVSAYQDAKDKNLITIVVNDADAPADLRLELVKRRLGAGRTYVTSANADLQPGPAVAAGQVLHVAARSITTLVSELR</sequence>
<comment type="caution">
    <text evidence="2">The sequence shown here is derived from an EMBL/GenBank/DDBJ whole genome shotgun (WGS) entry which is preliminary data.</text>
</comment>
<dbReference type="GO" id="GO:0016787">
    <property type="term" value="F:hydrolase activity"/>
    <property type="evidence" value="ECO:0007669"/>
    <property type="project" value="UniProtKB-KW"/>
</dbReference>
<dbReference type="EMBL" id="JAUQSX010000001">
    <property type="protein sequence ID" value="MDO7845516.1"/>
    <property type="molecule type" value="Genomic_DNA"/>
</dbReference>
<dbReference type="Proteomes" id="UP001167796">
    <property type="component" value="Unassembled WGS sequence"/>
</dbReference>
<evidence type="ECO:0000313" key="2">
    <source>
        <dbReference type="EMBL" id="MDO7845516.1"/>
    </source>
</evidence>
<dbReference type="PANTHER" id="PTHR42767:SF1">
    <property type="entry name" value="ENDO-BETA-1,6-GALACTANASE-LIKE DOMAIN-CONTAINING PROTEIN"/>
    <property type="match status" value="1"/>
</dbReference>
<dbReference type="InterPro" id="IPR017853">
    <property type="entry name" value="GH"/>
</dbReference>
<dbReference type="PANTHER" id="PTHR42767">
    <property type="entry name" value="ENDO-BETA-1,6-GALACTANASE"/>
    <property type="match status" value="1"/>
</dbReference>
<evidence type="ECO:0000313" key="3">
    <source>
        <dbReference type="Proteomes" id="UP001167796"/>
    </source>
</evidence>
<protein>
    <submittedName>
        <fullName evidence="2">Glycoside hydrolase</fullName>
    </submittedName>
</protein>
<reference evidence="2" key="1">
    <citation type="submission" date="2023-07" db="EMBL/GenBank/DDBJ databases">
        <authorList>
            <person name="Kim M.K."/>
        </authorList>
    </citation>
    <scope>NUCLEOTIDE SEQUENCE</scope>
    <source>
        <strain evidence="2">M29</strain>
    </source>
</reference>
<dbReference type="Pfam" id="PF14587">
    <property type="entry name" value="Glyco_hydr_30_2"/>
    <property type="match status" value="1"/>
</dbReference>
<dbReference type="Gene3D" id="3.20.20.80">
    <property type="entry name" value="Glycosidases"/>
    <property type="match status" value="1"/>
</dbReference>
<evidence type="ECO:0000259" key="1">
    <source>
        <dbReference type="Pfam" id="PF14587"/>
    </source>
</evidence>
<name>A0ABT9A6Q3_9BACT</name>
<dbReference type="InterPro" id="IPR039743">
    <property type="entry name" value="6GAL/EXGAL"/>
</dbReference>
<feature type="domain" description="Endo-beta-1,6-galactanase-like" evidence="1">
    <location>
        <begin position="2"/>
        <end position="256"/>
    </location>
</feature>
<dbReference type="SUPFAM" id="SSF51445">
    <property type="entry name" value="(Trans)glycosidases"/>
    <property type="match status" value="1"/>
</dbReference>
<dbReference type="InterPro" id="IPR013780">
    <property type="entry name" value="Glyco_hydro_b"/>
</dbReference>